<dbReference type="RefSeq" id="WP_077848679.1">
    <property type="nucleotide sequence ID" value="NZ_LZZM01000193.1"/>
</dbReference>
<gene>
    <name evidence="7" type="primary">mcp3_1</name>
    <name evidence="7" type="ORF">CLPUN_36710</name>
</gene>
<dbReference type="GO" id="GO:0006935">
    <property type="term" value="P:chemotaxis"/>
    <property type="evidence" value="ECO:0007669"/>
    <property type="project" value="InterPro"/>
</dbReference>
<proteinExistence type="inferred from homology"/>
<dbReference type="SMART" id="SM00304">
    <property type="entry name" value="HAMP"/>
    <property type="match status" value="1"/>
</dbReference>
<evidence type="ECO:0000259" key="5">
    <source>
        <dbReference type="PROSITE" id="PS50111"/>
    </source>
</evidence>
<evidence type="ECO:0000256" key="1">
    <source>
        <dbReference type="ARBA" id="ARBA00023224"/>
    </source>
</evidence>
<dbReference type="InterPro" id="IPR004090">
    <property type="entry name" value="Chemotax_Me-accpt_rcpt"/>
</dbReference>
<dbReference type="CDD" id="cd19411">
    <property type="entry name" value="MCP2201-like_sensor"/>
    <property type="match status" value="1"/>
</dbReference>
<dbReference type="InterPro" id="IPR004089">
    <property type="entry name" value="MCPsignal_dom"/>
</dbReference>
<comment type="similarity">
    <text evidence="2">Belongs to the methyl-accepting chemotaxis (MCP) protein family.</text>
</comment>
<feature type="domain" description="HAMP" evidence="6">
    <location>
        <begin position="210"/>
        <end position="262"/>
    </location>
</feature>
<dbReference type="STRING" id="29367.CLPUN_36710"/>
<protein>
    <submittedName>
        <fullName evidence="7">Methyl-accepting chemotaxis protein 3</fullName>
    </submittedName>
</protein>
<dbReference type="OrthoDB" id="1887545at2"/>
<evidence type="ECO:0000256" key="4">
    <source>
        <dbReference type="SAM" id="Phobius"/>
    </source>
</evidence>
<dbReference type="Proteomes" id="UP000190890">
    <property type="component" value="Unassembled WGS sequence"/>
</dbReference>
<evidence type="ECO:0000259" key="6">
    <source>
        <dbReference type="PROSITE" id="PS50885"/>
    </source>
</evidence>
<keyword evidence="4" id="KW-0812">Transmembrane</keyword>
<dbReference type="CDD" id="cd06225">
    <property type="entry name" value="HAMP"/>
    <property type="match status" value="1"/>
</dbReference>
<name>A0A1S8TAQ8_9CLOT</name>
<keyword evidence="4" id="KW-1133">Transmembrane helix</keyword>
<dbReference type="GO" id="GO:0016020">
    <property type="term" value="C:membrane"/>
    <property type="evidence" value="ECO:0007669"/>
    <property type="project" value="InterPro"/>
</dbReference>
<keyword evidence="1 3" id="KW-0807">Transducer</keyword>
<dbReference type="SUPFAM" id="SSF58104">
    <property type="entry name" value="Methyl-accepting chemotaxis protein (MCP) signaling domain"/>
    <property type="match status" value="1"/>
</dbReference>
<dbReference type="PROSITE" id="PS50885">
    <property type="entry name" value="HAMP"/>
    <property type="match status" value="1"/>
</dbReference>
<feature type="transmembrane region" description="Helical" evidence="4">
    <location>
        <begin position="12"/>
        <end position="33"/>
    </location>
</feature>
<dbReference type="Pfam" id="PF12729">
    <property type="entry name" value="4HB_MCP_1"/>
    <property type="match status" value="1"/>
</dbReference>
<reference evidence="7 8" key="1">
    <citation type="submission" date="2016-05" db="EMBL/GenBank/DDBJ databases">
        <title>Microbial solvent formation.</title>
        <authorList>
            <person name="Poehlein A."/>
            <person name="Montoya Solano J.D."/>
            <person name="Flitsch S."/>
            <person name="Krabben P."/>
            <person name="Duerre P."/>
            <person name="Daniel R."/>
        </authorList>
    </citation>
    <scope>NUCLEOTIDE SEQUENCE [LARGE SCALE GENOMIC DNA]</scope>
    <source>
        <strain evidence="7 8">DSM 2619</strain>
    </source>
</reference>
<dbReference type="PROSITE" id="PS50111">
    <property type="entry name" value="CHEMOTAXIS_TRANSDUC_2"/>
    <property type="match status" value="1"/>
</dbReference>
<evidence type="ECO:0000313" key="8">
    <source>
        <dbReference type="Proteomes" id="UP000190890"/>
    </source>
</evidence>
<dbReference type="GO" id="GO:0004888">
    <property type="term" value="F:transmembrane signaling receptor activity"/>
    <property type="evidence" value="ECO:0007669"/>
    <property type="project" value="InterPro"/>
</dbReference>
<comment type="caution">
    <text evidence="7">The sequence shown here is derived from an EMBL/GenBank/DDBJ whole genome shotgun (WGS) entry which is preliminary data.</text>
</comment>
<dbReference type="Pfam" id="PF00672">
    <property type="entry name" value="HAMP"/>
    <property type="match status" value="1"/>
</dbReference>
<dbReference type="AlphaFoldDB" id="A0A1S8TAQ8"/>
<feature type="transmembrane region" description="Helical" evidence="4">
    <location>
        <begin position="188"/>
        <end position="208"/>
    </location>
</feature>
<feature type="domain" description="Methyl-accepting transducer" evidence="5">
    <location>
        <begin position="281"/>
        <end position="532"/>
    </location>
</feature>
<dbReference type="SMART" id="SM00283">
    <property type="entry name" value="MA"/>
    <property type="match status" value="1"/>
</dbReference>
<evidence type="ECO:0000256" key="3">
    <source>
        <dbReference type="PROSITE-ProRule" id="PRU00284"/>
    </source>
</evidence>
<organism evidence="7 8">
    <name type="scientific">Clostridium puniceum</name>
    <dbReference type="NCBI Taxonomy" id="29367"/>
    <lineage>
        <taxon>Bacteria</taxon>
        <taxon>Bacillati</taxon>
        <taxon>Bacillota</taxon>
        <taxon>Clostridia</taxon>
        <taxon>Eubacteriales</taxon>
        <taxon>Clostridiaceae</taxon>
        <taxon>Clostridium</taxon>
    </lineage>
</organism>
<evidence type="ECO:0000256" key="2">
    <source>
        <dbReference type="ARBA" id="ARBA00029447"/>
    </source>
</evidence>
<accession>A0A1S8TAQ8</accession>
<keyword evidence="4" id="KW-0472">Membrane</keyword>
<dbReference type="GO" id="GO:0007165">
    <property type="term" value="P:signal transduction"/>
    <property type="evidence" value="ECO:0007669"/>
    <property type="project" value="UniProtKB-KW"/>
</dbReference>
<dbReference type="PANTHER" id="PTHR32089">
    <property type="entry name" value="METHYL-ACCEPTING CHEMOTAXIS PROTEIN MCPB"/>
    <property type="match status" value="1"/>
</dbReference>
<evidence type="ECO:0000313" key="7">
    <source>
        <dbReference type="EMBL" id="OOM74843.1"/>
    </source>
</evidence>
<dbReference type="InterPro" id="IPR047347">
    <property type="entry name" value="YvaQ-like_sensor"/>
</dbReference>
<dbReference type="InterPro" id="IPR003660">
    <property type="entry name" value="HAMP_dom"/>
</dbReference>
<dbReference type="Pfam" id="PF00015">
    <property type="entry name" value="MCPsignal"/>
    <property type="match status" value="1"/>
</dbReference>
<keyword evidence="8" id="KW-1185">Reference proteome</keyword>
<dbReference type="PRINTS" id="PR00260">
    <property type="entry name" value="CHEMTRNSDUCR"/>
</dbReference>
<dbReference type="InterPro" id="IPR024478">
    <property type="entry name" value="HlyB_4HB_MCP"/>
</dbReference>
<dbReference type="PANTHER" id="PTHR32089:SF112">
    <property type="entry name" value="LYSOZYME-LIKE PROTEIN-RELATED"/>
    <property type="match status" value="1"/>
</dbReference>
<dbReference type="Gene3D" id="1.10.287.950">
    <property type="entry name" value="Methyl-accepting chemotaxis protein"/>
    <property type="match status" value="1"/>
</dbReference>
<sequence>MLKNIRVKVKLIAAFLIMACLIGIVGGIGIFSLNDIGEDAEAIYTQNLRSVYILTDMKQNLTEIKSNVLSLIYVRDSSKRFELEKIIRDNQDEDNEYISEFEKLPIGDDEKKVYDTFINLLQQYRPLREEVIKLVDAGNFAGAEEKYSDLSKIRELMFDTLDTLIEKNLNDAKSVNNKIHSINEELNIVIWTITILGFAVAAFLGILMTNDISKPLEKIRYYAMRLASYDFSTPISITRKDEFGKTGIQLNKAQENVNNLVKIIQGKSQDIGASSEELSATVEELASKAISIDEAVNNITNNMQESSLRTEEMSASIQEVDSSINILSQKAMDGSTNSNAAKERAIEVKINSQKALKEVKEIAFEKEQRMIKVIEDGKVVNNIKVMADTIADIAEQTNLLALNATIEASRAGEFGKGFAVVSEEVKTLAEQSAEAVKNIQETINKVQETFINSIDTGNEIVQFLNKDINLQFKEYEQTGNKYYNDSDFVSNMSEEIAAMSEEVAATVGQVSEAVQNMAGVSQKSSENAEVIRESMNETTKALEQVAMTAQSQAELAQNLNEVIQKFKI</sequence>
<dbReference type="EMBL" id="LZZM01000193">
    <property type="protein sequence ID" value="OOM74843.1"/>
    <property type="molecule type" value="Genomic_DNA"/>
</dbReference>